<protein>
    <submittedName>
        <fullName evidence="1">Uncharacterized protein</fullName>
    </submittedName>
</protein>
<dbReference type="AlphaFoldDB" id="A0A4Y2KGG6"/>
<evidence type="ECO:0000313" key="1">
    <source>
        <dbReference type="EMBL" id="GBN01418.1"/>
    </source>
</evidence>
<reference evidence="1 2" key="1">
    <citation type="journal article" date="2019" name="Sci. Rep.">
        <title>Orb-weaving spider Araneus ventricosus genome elucidates the spidroin gene catalogue.</title>
        <authorList>
            <person name="Kono N."/>
            <person name="Nakamura H."/>
            <person name="Ohtoshi R."/>
            <person name="Moran D.A.P."/>
            <person name="Shinohara A."/>
            <person name="Yoshida Y."/>
            <person name="Fujiwara M."/>
            <person name="Mori M."/>
            <person name="Tomita M."/>
            <person name="Arakawa K."/>
        </authorList>
    </citation>
    <scope>NUCLEOTIDE SEQUENCE [LARGE SCALE GENOMIC DNA]</scope>
</reference>
<proteinExistence type="predicted"/>
<comment type="caution">
    <text evidence="1">The sequence shown here is derived from an EMBL/GenBank/DDBJ whole genome shotgun (WGS) entry which is preliminary data.</text>
</comment>
<dbReference type="Proteomes" id="UP000499080">
    <property type="component" value="Unassembled WGS sequence"/>
</dbReference>
<gene>
    <name evidence="1" type="ORF">AVEN_3170_1</name>
</gene>
<name>A0A4Y2KGG6_ARAVE</name>
<accession>A0A4Y2KGG6</accession>
<sequence length="507" mass="61042">MEKRLYCGLLLPLEEIALRRVTINLWNESILDPSQKFQNNWDIIEDMVNDKVSKLVLPEPFKKRIMHLVKPIGSDLLNWKLYYRYNFFDSFGFDWHILHQLLQQLPRTWSGAIDIRKTAEEFVDLEMFEVGYRFRFACLFCLEDKILLLWKELPEEHKTYFIDHYAKDEFRYLNDTRMLYYWCSVLREDGSNLEHILKERRLSPSSFYKQAFRISAMKGNKAATEYFFQKLANVERDFLFQTVDDVIEEKFGRSLRSRCDFADEKLSDVLFYLLSLMTPEEQMQVFRKHPFEVLNCFLDWPLEYLFLGVMDLYWDFLRESSYVLLLSKIHQSIKKSGYYFPNLFQNFFLRSPSNLRKHFVDQECLSGSFLAEFFITQDTETMEVIFRNVDAEDRVRLVFSEPVFKLLNDFLLRGRWNIVEVCIREATLSKEDRERLKGAFMEYVTRTDNGMRVKWRTHKRRRFFEFLDEMDESTTDKKSAEDETLAKVKKSCSEEEKNVLLRNQKGN</sequence>
<dbReference type="EMBL" id="BGPR01004617">
    <property type="protein sequence ID" value="GBN01418.1"/>
    <property type="molecule type" value="Genomic_DNA"/>
</dbReference>
<evidence type="ECO:0000313" key="2">
    <source>
        <dbReference type="Proteomes" id="UP000499080"/>
    </source>
</evidence>
<keyword evidence="2" id="KW-1185">Reference proteome</keyword>
<organism evidence="1 2">
    <name type="scientific">Araneus ventricosus</name>
    <name type="common">Orbweaver spider</name>
    <name type="synonym">Epeira ventricosa</name>
    <dbReference type="NCBI Taxonomy" id="182803"/>
    <lineage>
        <taxon>Eukaryota</taxon>
        <taxon>Metazoa</taxon>
        <taxon>Ecdysozoa</taxon>
        <taxon>Arthropoda</taxon>
        <taxon>Chelicerata</taxon>
        <taxon>Arachnida</taxon>
        <taxon>Araneae</taxon>
        <taxon>Araneomorphae</taxon>
        <taxon>Entelegynae</taxon>
        <taxon>Araneoidea</taxon>
        <taxon>Araneidae</taxon>
        <taxon>Araneus</taxon>
    </lineage>
</organism>